<dbReference type="EMBL" id="FNAR01000018">
    <property type="protein sequence ID" value="SDE74492.1"/>
    <property type="molecule type" value="Genomic_DNA"/>
</dbReference>
<dbReference type="STRING" id="426756.SAMN04488126_11840"/>
<proteinExistence type="predicted"/>
<accession>A0A1G7FF25</accession>
<dbReference type="PRINTS" id="PR01037">
    <property type="entry name" value="TCRTETOQM"/>
</dbReference>
<dbReference type="OrthoDB" id="2443343at2"/>
<dbReference type="Pfam" id="PF00009">
    <property type="entry name" value="GTP_EFTU"/>
    <property type="match status" value="1"/>
</dbReference>
<evidence type="ECO:0000313" key="6">
    <source>
        <dbReference type="Proteomes" id="UP000198823"/>
    </source>
</evidence>
<organism evidence="5 6">
    <name type="scientific">Bhargavaea beijingensis</name>
    <dbReference type="NCBI Taxonomy" id="426756"/>
    <lineage>
        <taxon>Bacteria</taxon>
        <taxon>Bacillati</taxon>
        <taxon>Bacillota</taxon>
        <taxon>Bacilli</taxon>
        <taxon>Bacillales</taxon>
        <taxon>Caryophanaceae</taxon>
        <taxon>Bhargavaea</taxon>
    </lineage>
</organism>
<dbReference type="Pfam" id="PF00679">
    <property type="entry name" value="EFG_C"/>
    <property type="match status" value="1"/>
</dbReference>
<protein>
    <submittedName>
        <fullName evidence="5">Small GTP-binding protein domain-containing protein</fullName>
    </submittedName>
</protein>
<evidence type="ECO:0000256" key="1">
    <source>
        <dbReference type="ARBA" id="ARBA00022741"/>
    </source>
</evidence>
<keyword evidence="3" id="KW-0342">GTP-binding</keyword>
<gene>
    <name evidence="5" type="ORF">SAMN04488126_11840</name>
</gene>
<dbReference type="Pfam" id="PF22042">
    <property type="entry name" value="EF-G_D2"/>
    <property type="match status" value="1"/>
</dbReference>
<dbReference type="SUPFAM" id="SSF54980">
    <property type="entry name" value="EF-G C-terminal domain-like"/>
    <property type="match status" value="2"/>
</dbReference>
<dbReference type="InterPro" id="IPR014721">
    <property type="entry name" value="Ribsml_uS5_D2-typ_fold_subgr"/>
</dbReference>
<dbReference type="SMART" id="SM00838">
    <property type="entry name" value="EFG_C"/>
    <property type="match status" value="1"/>
</dbReference>
<dbReference type="InterPro" id="IPR020568">
    <property type="entry name" value="Ribosomal_Su5_D2-typ_SF"/>
</dbReference>
<dbReference type="SMART" id="SM00889">
    <property type="entry name" value="EFG_IV"/>
    <property type="match status" value="1"/>
</dbReference>
<dbReference type="Pfam" id="PF03764">
    <property type="entry name" value="EFG_IV"/>
    <property type="match status" value="1"/>
</dbReference>
<dbReference type="InterPro" id="IPR035647">
    <property type="entry name" value="EFG_III/V"/>
</dbReference>
<dbReference type="GO" id="GO:0006412">
    <property type="term" value="P:translation"/>
    <property type="evidence" value="ECO:0007669"/>
    <property type="project" value="UniProtKB-KW"/>
</dbReference>
<dbReference type="Gene3D" id="2.40.30.10">
    <property type="entry name" value="Translation factors"/>
    <property type="match status" value="1"/>
</dbReference>
<dbReference type="InterPro" id="IPR005225">
    <property type="entry name" value="Small_GTP-bd"/>
</dbReference>
<dbReference type="PANTHER" id="PTHR43261">
    <property type="entry name" value="TRANSLATION ELONGATION FACTOR G-RELATED"/>
    <property type="match status" value="1"/>
</dbReference>
<dbReference type="InterPro" id="IPR005517">
    <property type="entry name" value="Transl_elong_EFG/EF2_IV"/>
</dbReference>
<dbReference type="AlphaFoldDB" id="A0A1G7FF25"/>
<keyword evidence="2" id="KW-0648">Protein biosynthesis</keyword>
<evidence type="ECO:0000313" key="5">
    <source>
        <dbReference type="EMBL" id="SDE74492.1"/>
    </source>
</evidence>
<dbReference type="InterPro" id="IPR000640">
    <property type="entry name" value="EFG_V-like"/>
</dbReference>
<evidence type="ECO:0000256" key="2">
    <source>
        <dbReference type="ARBA" id="ARBA00022917"/>
    </source>
</evidence>
<name>A0A1G7FF25_9BACL</name>
<dbReference type="GO" id="GO:0005525">
    <property type="term" value="F:GTP binding"/>
    <property type="evidence" value="ECO:0007669"/>
    <property type="project" value="UniProtKB-KW"/>
</dbReference>
<dbReference type="InterPro" id="IPR053905">
    <property type="entry name" value="EF-G-like_DII"/>
</dbReference>
<dbReference type="PROSITE" id="PS51722">
    <property type="entry name" value="G_TR_2"/>
    <property type="match status" value="1"/>
</dbReference>
<dbReference type="InterPro" id="IPR009000">
    <property type="entry name" value="Transl_B-barrel_sf"/>
</dbReference>
<dbReference type="PANTHER" id="PTHR43261:SF1">
    <property type="entry name" value="RIBOSOME-RELEASING FACTOR 2, MITOCHONDRIAL"/>
    <property type="match status" value="1"/>
</dbReference>
<dbReference type="RefSeq" id="WP_092098076.1">
    <property type="nucleotide sequence ID" value="NZ_FNAR01000018.1"/>
</dbReference>
<feature type="domain" description="Tr-type G" evidence="4">
    <location>
        <begin position="1"/>
        <end position="229"/>
    </location>
</feature>
<sequence>MYKTIGILAHVDAGKTTFSEQLLFHMKAIRTRGRVDHKDAFLDGHGIEKNRGITVFADQAVFRHNGTEYTLIDTPGHIDFSPEMERAIRVMDAAILVVSAADGVEGHTETVWDLLRKNRVPTFIFINKNDREGADREAALREIRKSLSEDAVLLDDGLTPDVIEWMAERDETLLEHYFEEGFDEEMWIRAMRRMTASGRIFPAGSGSALKDVGVTEFFTWLDRLSGGNRLDEDGPFAARVYKIRHDEGGQRITFLKMTGGRLSVRDEVRIAGEPRKVTQIRKYSGHKYTVQDTANTGELVAVMGLSGIKAGEPLGAETGRAAFSLTPSLSAAVHFGDSIHPKDMLAHFMQLDAEDPSLSVTWEEHAREIRVHVMGLIQLDVLKEVVSDRFREIITFGEPSILYKETVRSAVRGYGHFEPLRHYAEVHLAISPAECGSGITFKSDCHPNELAPGYQNLVGQVLTGKPHRGLLTGSPLTDLEITLITGRAHNEYTSGGDFREASLRALRQGLEKAETILLEPVYDVKIKVATELMGRVLNDIRKAHGQFGNPDTDGEATRIDARVPVSTFMDYPSIFASFTNGKGAISLRSGGYEACHNPEQVKARIGYDKEADPDYSSSSVFCARGKGYSVPWHEAEAAMHLL</sequence>
<dbReference type="SUPFAM" id="SSF50447">
    <property type="entry name" value="Translation proteins"/>
    <property type="match status" value="1"/>
</dbReference>
<keyword evidence="1" id="KW-0547">Nucleotide-binding</keyword>
<dbReference type="PRINTS" id="PR00315">
    <property type="entry name" value="ELONGATNFCT"/>
</dbReference>
<dbReference type="NCBIfam" id="TIGR00231">
    <property type="entry name" value="small_GTP"/>
    <property type="match status" value="1"/>
</dbReference>
<evidence type="ECO:0000256" key="3">
    <source>
        <dbReference type="ARBA" id="ARBA00023134"/>
    </source>
</evidence>
<dbReference type="InterPro" id="IPR027417">
    <property type="entry name" value="P-loop_NTPase"/>
</dbReference>
<reference evidence="5 6" key="1">
    <citation type="submission" date="2016-10" db="EMBL/GenBank/DDBJ databases">
        <authorList>
            <person name="de Groot N.N."/>
        </authorList>
    </citation>
    <scope>NUCLEOTIDE SEQUENCE [LARGE SCALE GENOMIC DNA]</scope>
    <source>
        <strain evidence="5 6">CGMCC 1.6762</strain>
    </source>
</reference>
<dbReference type="SUPFAM" id="SSF52540">
    <property type="entry name" value="P-loop containing nucleoside triphosphate hydrolases"/>
    <property type="match status" value="1"/>
</dbReference>
<dbReference type="Gene3D" id="3.30.70.870">
    <property type="entry name" value="Elongation Factor G (Translational Gtpase), domain 3"/>
    <property type="match status" value="1"/>
</dbReference>
<dbReference type="Gene3D" id="3.40.50.300">
    <property type="entry name" value="P-loop containing nucleotide triphosphate hydrolases"/>
    <property type="match status" value="1"/>
</dbReference>
<dbReference type="GO" id="GO:0032790">
    <property type="term" value="P:ribosome disassembly"/>
    <property type="evidence" value="ECO:0007669"/>
    <property type="project" value="TreeGrafter"/>
</dbReference>
<dbReference type="Gene3D" id="3.30.230.10">
    <property type="match status" value="1"/>
</dbReference>
<dbReference type="Gene3D" id="3.30.70.240">
    <property type="match status" value="1"/>
</dbReference>
<dbReference type="Proteomes" id="UP000198823">
    <property type="component" value="Unassembled WGS sequence"/>
</dbReference>
<dbReference type="GO" id="GO:0003924">
    <property type="term" value="F:GTPase activity"/>
    <property type="evidence" value="ECO:0007669"/>
    <property type="project" value="InterPro"/>
</dbReference>
<evidence type="ECO:0000259" key="4">
    <source>
        <dbReference type="PROSITE" id="PS51722"/>
    </source>
</evidence>
<dbReference type="InterPro" id="IPR000795">
    <property type="entry name" value="T_Tr_GTP-bd_dom"/>
</dbReference>
<dbReference type="SUPFAM" id="SSF54211">
    <property type="entry name" value="Ribosomal protein S5 domain 2-like"/>
    <property type="match status" value="1"/>
</dbReference>